<reference evidence="1 2" key="1">
    <citation type="submission" date="2024-09" db="EMBL/GenBank/DDBJ databases">
        <title>Itraconazole resistance in Madurella fahalii resulting from another homologue of gene encoding cytochrome P450 14-alpha sterol demethylase (CYP51).</title>
        <authorList>
            <person name="Yoshioka I."/>
            <person name="Fahal A.H."/>
            <person name="Kaneko S."/>
            <person name="Yaguchi T."/>
        </authorList>
    </citation>
    <scope>NUCLEOTIDE SEQUENCE [LARGE SCALE GENOMIC DNA]</scope>
    <source>
        <strain evidence="1 2">IFM 68171</strain>
    </source>
</reference>
<gene>
    <name evidence="1" type="ORF">MFIFM68171_02565</name>
</gene>
<protein>
    <submittedName>
        <fullName evidence="1">Uncharacterized protein</fullName>
    </submittedName>
</protein>
<dbReference type="GeneID" id="98173310"/>
<keyword evidence="2" id="KW-1185">Reference proteome</keyword>
<proteinExistence type="predicted"/>
<name>A0ABQ0G3N5_9PEZI</name>
<comment type="caution">
    <text evidence="1">The sequence shown here is derived from an EMBL/GenBank/DDBJ whole genome shotgun (WGS) entry which is preliminary data.</text>
</comment>
<organism evidence="1 2">
    <name type="scientific">Madurella fahalii</name>
    <dbReference type="NCBI Taxonomy" id="1157608"/>
    <lineage>
        <taxon>Eukaryota</taxon>
        <taxon>Fungi</taxon>
        <taxon>Dikarya</taxon>
        <taxon>Ascomycota</taxon>
        <taxon>Pezizomycotina</taxon>
        <taxon>Sordariomycetes</taxon>
        <taxon>Sordariomycetidae</taxon>
        <taxon>Sordariales</taxon>
        <taxon>Sordariales incertae sedis</taxon>
        <taxon>Madurella</taxon>
    </lineage>
</organism>
<dbReference type="RefSeq" id="XP_070914088.1">
    <property type="nucleotide sequence ID" value="XM_071057987.1"/>
</dbReference>
<dbReference type="EMBL" id="BAAFSV010000001">
    <property type="protein sequence ID" value="GAB1312355.1"/>
    <property type="molecule type" value="Genomic_DNA"/>
</dbReference>
<dbReference type="Gene3D" id="1.10.287.1490">
    <property type="match status" value="1"/>
</dbReference>
<accession>A0ABQ0G3N5</accession>
<evidence type="ECO:0000313" key="1">
    <source>
        <dbReference type="EMBL" id="GAB1312355.1"/>
    </source>
</evidence>
<sequence>MLTFGRGRLAFRPGIGNLKSDVVKDTAMLNALKTNFEDAHKNAAGNLSSAGTAMVQRIDQLCDSLKHYSIQATQLESRVENGAANAVVQTLTDQVAGLTKQLQAKELALSSHAEGADKLTRRIADLQSDGATLRATFSSLEAQLVEAKEAVSQRSEWYPRTDASLASGAAVMASRGIAVRPAADRVVRLMQSIASDLLQIEPTEVGPLKPGSPRLYYKLSALRTAQATRRASIVVDIGQQNGALRGRCPRHIHCECLRVMLRREEGGVKTLFTKRLQASTTNSG</sequence>
<evidence type="ECO:0000313" key="2">
    <source>
        <dbReference type="Proteomes" id="UP001628179"/>
    </source>
</evidence>
<dbReference type="Proteomes" id="UP001628179">
    <property type="component" value="Unassembled WGS sequence"/>
</dbReference>